<dbReference type="Pfam" id="PF02620">
    <property type="entry name" value="YceD"/>
    <property type="match status" value="1"/>
</dbReference>
<keyword evidence="3" id="KW-1185">Reference proteome</keyword>
<accession>A0A839AB69</accession>
<gene>
    <name evidence="2" type="ORF">H2509_04020</name>
</gene>
<reference evidence="2 3" key="1">
    <citation type="submission" date="2020-07" db="EMBL/GenBank/DDBJ databases">
        <title>Stappia sp., F7233, whole genome shotgun sequencing project.</title>
        <authorList>
            <person name="Jiang S."/>
            <person name="Liu Z.W."/>
            <person name="Du Z.J."/>
        </authorList>
    </citation>
    <scope>NUCLEOTIDE SEQUENCE [LARGE SCALE GENOMIC DNA]</scope>
    <source>
        <strain evidence="2 3">F7233</strain>
    </source>
</reference>
<dbReference type="AlphaFoldDB" id="A0A839AB69"/>
<evidence type="ECO:0000313" key="2">
    <source>
        <dbReference type="EMBL" id="MBA5776288.1"/>
    </source>
</evidence>
<evidence type="ECO:0000256" key="1">
    <source>
        <dbReference type="SAM" id="MobiDB-lite"/>
    </source>
</evidence>
<dbReference type="InterPro" id="IPR003772">
    <property type="entry name" value="YceD"/>
</dbReference>
<dbReference type="RefSeq" id="WP_182162564.1">
    <property type="nucleotide sequence ID" value="NZ_JACFXV010000039.1"/>
</dbReference>
<evidence type="ECO:0000313" key="3">
    <source>
        <dbReference type="Proteomes" id="UP000541109"/>
    </source>
</evidence>
<dbReference type="EMBL" id="JACFXV010000039">
    <property type="protein sequence ID" value="MBA5776288.1"/>
    <property type="molecule type" value="Genomic_DNA"/>
</dbReference>
<feature type="compositionally biased region" description="Basic and acidic residues" evidence="1">
    <location>
        <begin position="182"/>
        <end position="194"/>
    </location>
</feature>
<organism evidence="2 3">
    <name type="scientific">Stappia albiluteola</name>
    <dbReference type="NCBI Taxonomy" id="2758565"/>
    <lineage>
        <taxon>Bacteria</taxon>
        <taxon>Pseudomonadati</taxon>
        <taxon>Pseudomonadota</taxon>
        <taxon>Alphaproteobacteria</taxon>
        <taxon>Hyphomicrobiales</taxon>
        <taxon>Stappiaceae</taxon>
        <taxon>Stappia</taxon>
    </lineage>
</organism>
<name>A0A839AB69_9HYPH</name>
<proteinExistence type="predicted"/>
<protein>
    <submittedName>
        <fullName evidence="2">DUF177 domain-containing protein</fullName>
    </submittedName>
</protein>
<sequence>MTEQGFAVTRKVDVSRLGDKTALRELTLSDSERQAVAEDFQLLGLPDLSASFELKPWRRDGVIAKGRLRARAVQACVVTLDPVEQGIDEEFEIFFLPEAAANRFAGEGAGGEIDVEFEGEDPPEAIIDGEIDLAAIALEQLALALDPYPRAKGAAAAATRLSPDEPEEQDERRPSPFAVLAKLKDKGDESGGGA</sequence>
<comment type="caution">
    <text evidence="2">The sequence shown here is derived from an EMBL/GenBank/DDBJ whole genome shotgun (WGS) entry which is preliminary data.</text>
</comment>
<dbReference type="Proteomes" id="UP000541109">
    <property type="component" value="Unassembled WGS sequence"/>
</dbReference>
<feature type="region of interest" description="Disordered" evidence="1">
    <location>
        <begin position="154"/>
        <end position="194"/>
    </location>
</feature>